<feature type="domain" description="POTRA" evidence="9">
    <location>
        <begin position="77"/>
        <end position="148"/>
    </location>
</feature>
<reference evidence="10" key="1">
    <citation type="journal article" date="2022" name="Int. J. Syst. Evol. Microbiol.">
        <title>Apilactobacillus apisilvae sp. nov., Nicolia spurrieriana gen. nov. sp. nov., Bombilactobacillus folatiphilus sp. nov. and Bombilactobacillus thymidiniphilus sp. nov., four new lactic acid bacterial isolates from stingless bees Tetragonula carbonaria and Austroplebeia australis.</title>
        <authorList>
            <person name="Oliphant S.A."/>
            <person name="Watson-Haigh N.S."/>
            <person name="Sumby K.M."/>
            <person name="Gardner J."/>
            <person name="Groom S."/>
            <person name="Jiranek V."/>
        </authorList>
    </citation>
    <scope>NUCLEOTIDE SEQUENCE</scope>
    <source>
        <strain evidence="10">SGEP1_A5</strain>
    </source>
</reference>
<dbReference type="RefSeq" id="WP_260116238.1">
    <property type="nucleotide sequence ID" value="NZ_CP093361.1"/>
</dbReference>
<dbReference type="GO" id="GO:0043093">
    <property type="term" value="P:FtsZ-dependent cytokinesis"/>
    <property type="evidence" value="ECO:0007669"/>
    <property type="project" value="UniProtKB-UniRule"/>
</dbReference>
<keyword evidence="3 8" id="KW-0132">Cell division</keyword>
<gene>
    <name evidence="8" type="primary">divIB</name>
    <name evidence="10" type="ORF">MOO44_05950</name>
</gene>
<keyword evidence="4 8" id="KW-0812">Transmembrane</keyword>
<name>A0A976RRS9_9LACO</name>
<dbReference type="PROSITE" id="PS51779">
    <property type="entry name" value="POTRA"/>
    <property type="match status" value="1"/>
</dbReference>
<dbReference type="Pfam" id="PF08478">
    <property type="entry name" value="POTRA_1"/>
    <property type="match status" value="1"/>
</dbReference>
<sequence length="278" mass="32265">MARIGKNNQKNTTEQTPWEQYQNRYQKNEKVKNRFFGNRFNFQWKLKLNAAFMRFSIVMGLLVLMLISLIYLVSPLSRVSQKSITGNHKLQTDEIITSIPIKNGDSIIHILNHRQQIISKFLKSNPQVKSASFDVNHLNRVKFTIVEYGTAGYLYSQDKYYIVLDNGEIINKYILTPSSSLPIFVNFKPNNNLKMMTVQYSKLSKTVKQNIIKIEKAPTSYDPQRIKLTMHDKNIVYARSDTLASKMSYYPSIVSKIKKPSIINLEVGAYSYPIKYKK</sequence>
<feature type="transmembrane region" description="Helical" evidence="8">
    <location>
        <begin position="51"/>
        <end position="73"/>
    </location>
</feature>
<evidence type="ECO:0000256" key="5">
    <source>
        <dbReference type="ARBA" id="ARBA00022989"/>
    </source>
</evidence>
<evidence type="ECO:0000256" key="6">
    <source>
        <dbReference type="ARBA" id="ARBA00023136"/>
    </source>
</evidence>
<accession>A0A976RRS9</accession>
<evidence type="ECO:0000256" key="3">
    <source>
        <dbReference type="ARBA" id="ARBA00022618"/>
    </source>
</evidence>
<comment type="subcellular location">
    <subcellularLocation>
        <location evidence="8">Cell membrane</location>
        <topology evidence="8">Single-pass type II membrane protein</topology>
    </subcellularLocation>
    <subcellularLocation>
        <location evidence="1">Membrane</location>
    </subcellularLocation>
    <text evidence="8">Localizes to the division septum.</text>
</comment>
<keyword evidence="11" id="KW-1185">Reference proteome</keyword>
<dbReference type="GO" id="GO:0005886">
    <property type="term" value="C:plasma membrane"/>
    <property type="evidence" value="ECO:0007669"/>
    <property type="project" value="UniProtKB-SubCell"/>
</dbReference>
<evidence type="ECO:0000256" key="7">
    <source>
        <dbReference type="ARBA" id="ARBA00023306"/>
    </source>
</evidence>
<dbReference type="PANTHER" id="PTHR37820:SF1">
    <property type="entry name" value="CELL DIVISION PROTEIN FTSQ"/>
    <property type="match status" value="1"/>
</dbReference>
<keyword evidence="5 8" id="KW-1133">Transmembrane helix</keyword>
<organism evidence="10 11">
    <name type="scientific">Nicoliella spurrieriana</name>
    <dbReference type="NCBI Taxonomy" id="2925830"/>
    <lineage>
        <taxon>Bacteria</taxon>
        <taxon>Bacillati</taxon>
        <taxon>Bacillota</taxon>
        <taxon>Bacilli</taxon>
        <taxon>Lactobacillales</taxon>
        <taxon>Lactobacillaceae</taxon>
        <taxon>Nicoliella</taxon>
    </lineage>
</organism>
<keyword evidence="7 8" id="KW-0131">Cell cycle</keyword>
<dbReference type="Gene3D" id="3.40.50.10960">
    <property type="match status" value="1"/>
</dbReference>
<dbReference type="Proteomes" id="UP000831181">
    <property type="component" value="Chromosome"/>
</dbReference>
<dbReference type="InterPro" id="IPR005548">
    <property type="entry name" value="Cell_div_FtsQ/DivIB_C"/>
</dbReference>
<evidence type="ECO:0000259" key="9">
    <source>
        <dbReference type="PROSITE" id="PS51779"/>
    </source>
</evidence>
<dbReference type="GO" id="GO:0032153">
    <property type="term" value="C:cell division site"/>
    <property type="evidence" value="ECO:0007669"/>
    <property type="project" value="UniProtKB-UniRule"/>
</dbReference>
<protein>
    <recommendedName>
        <fullName evidence="8">Cell division protein DivIB</fullName>
    </recommendedName>
</protein>
<evidence type="ECO:0000313" key="10">
    <source>
        <dbReference type="EMBL" id="UQS86436.1"/>
    </source>
</evidence>
<dbReference type="PANTHER" id="PTHR37820">
    <property type="entry name" value="CELL DIVISION PROTEIN DIVIB"/>
    <property type="match status" value="1"/>
</dbReference>
<dbReference type="Pfam" id="PF03799">
    <property type="entry name" value="FtsQ_DivIB_C"/>
    <property type="match status" value="1"/>
</dbReference>
<evidence type="ECO:0000256" key="2">
    <source>
        <dbReference type="ARBA" id="ARBA00022475"/>
    </source>
</evidence>
<dbReference type="InterPro" id="IPR026580">
    <property type="entry name" value="DivIB"/>
</dbReference>
<dbReference type="AlphaFoldDB" id="A0A976RRS9"/>
<evidence type="ECO:0000313" key="11">
    <source>
        <dbReference type="Proteomes" id="UP000831181"/>
    </source>
</evidence>
<keyword evidence="2 8" id="KW-1003">Cell membrane</keyword>
<comment type="similarity">
    <text evidence="8">Belongs to the FtsQ/DivIB family. DivIB subfamily.</text>
</comment>
<keyword evidence="6 8" id="KW-0472">Membrane</keyword>
<evidence type="ECO:0000256" key="4">
    <source>
        <dbReference type="ARBA" id="ARBA00022692"/>
    </source>
</evidence>
<evidence type="ECO:0000256" key="1">
    <source>
        <dbReference type="ARBA" id="ARBA00004370"/>
    </source>
</evidence>
<dbReference type="HAMAP" id="MF_00912">
    <property type="entry name" value="DivIB"/>
    <property type="match status" value="1"/>
</dbReference>
<dbReference type="InterPro" id="IPR013685">
    <property type="entry name" value="POTRA_FtsQ_type"/>
</dbReference>
<dbReference type="KEGG" id="lbe:MOO44_05950"/>
<comment type="function">
    <text evidence="8">Cell division protein that may be involved in stabilizing or promoting the assembly of the division complex.</text>
</comment>
<dbReference type="InterPro" id="IPR050487">
    <property type="entry name" value="FtsQ_DivIB"/>
</dbReference>
<proteinExistence type="inferred from homology"/>
<dbReference type="InterPro" id="IPR034746">
    <property type="entry name" value="POTRA"/>
</dbReference>
<dbReference type="EMBL" id="CP093361">
    <property type="protein sequence ID" value="UQS86436.1"/>
    <property type="molecule type" value="Genomic_DNA"/>
</dbReference>
<evidence type="ECO:0000256" key="8">
    <source>
        <dbReference type="HAMAP-Rule" id="MF_00912"/>
    </source>
</evidence>